<comment type="caution">
    <text evidence="2">The sequence shown here is derived from an EMBL/GenBank/DDBJ whole genome shotgun (WGS) entry which is preliminary data.</text>
</comment>
<dbReference type="Pfam" id="PF10536">
    <property type="entry name" value="PMD"/>
    <property type="match status" value="1"/>
</dbReference>
<keyword evidence="3" id="KW-1185">Reference proteome</keyword>
<proteinExistence type="predicted"/>
<dbReference type="PANTHER" id="PTHR46033">
    <property type="entry name" value="PROTEIN MAIN-LIKE 2"/>
    <property type="match status" value="1"/>
</dbReference>
<evidence type="ECO:0000313" key="2">
    <source>
        <dbReference type="EMBL" id="RYQ85302.1"/>
    </source>
</evidence>
<dbReference type="AlphaFoldDB" id="A0A444X6L0"/>
<dbReference type="GO" id="GO:0010073">
    <property type="term" value="P:meristem maintenance"/>
    <property type="evidence" value="ECO:0007669"/>
    <property type="project" value="InterPro"/>
</dbReference>
<evidence type="ECO:0000313" key="3">
    <source>
        <dbReference type="Proteomes" id="UP000289738"/>
    </source>
</evidence>
<dbReference type="PANTHER" id="PTHR46033:SF8">
    <property type="entry name" value="PROTEIN MAINTENANCE OF MERISTEMS-LIKE"/>
    <property type="match status" value="1"/>
</dbReference>
<name>A0A444X6L0_ARAHY</name>
<feature type="domain" description="Aminotransferase-like plant mobile" evidence="1">
    <location>
        <begin position="43"/>
        <end position="283"/>
    </location>
</feature>
<sequence length="475" mass="53609">MHQLPMLSSWNLKTCNHLLPLDWYNQNMEEHLRIVQCQKALHSDTHTFYLPVGEYTVITLEDVAVILGLPTNGLLVTGITMSSYEVLEAECLHQFGVTPRKLDCRGSFIKLTWLRDLKEHVQLVDENSIQRYVKCHIMLLFGTILFGDKFGIAVHWKFLSLLRDFGSIGQYSWGSACLAHLVSHFDCKKIDGPLTLLLAWAWIRSITGSVQTDAIGILVLLTLGSHLMIFRNARYVFIKEFVWEAYGVDRIEPNIILVDIYMHSVVWSATVSLVSFECIEWHFHFNPNHLILISNFTQYLLCEPRATLSTPPSPPPITISPQRRQLIPHLPQRLAPADCSPFCASIFGRRQQQGRSPPDVLRRDTWVQFAGGPQRQLGCTSHEVGSLLDSAPVPGPVCAPGVLYPPSKPLTSTSLLLRPTSILRCWECTGVTHKEQNNNYWKLSIENPNGEIMVLNGQAYESCLNGSKEDHQGCA</sequence>
<dbReference type="InterPro" id="IPR044824">
    <property type="entry name" value="MAIN-like"/>
</dbReference>
<dbReference type="InterPro" id="IPR019557">
    <property type="entry name" value="AminoTfrase-like_pln_mobile"/>
</dbReference>
<dbReference type="EMBL" id="SDMP01000020">
    <property type="protein sequence ID" value="RYQ85302.1"/>
    <property type="molecule type" value="Genomic_DNA"/>
</dbReference>
<evidence type="ECO:0000259" key="1">
    <source>
        <dbReference type="Pfam" id="PF10536"/>
    </source>
</evidence>
<protein>
    <recommendedName>
        <fullName evidence="1">Aminotransferase-like plant mobile domain-containing protein</fullName>
    </recommendedName>
</protein>
<reference evidence="2 3" key="1">
    <citation type="submission" date="2019-01" db="EMBL/GenBank/DDBJ databases">
        <title>Sequencing of cultivated peanut Arachis hypogaea provides insights into genome evolution and oil improvement.</title>
        <authorList>
            <person name="Chen X."/>
        </authorList>
    </citation>
    <scope>NUCLEOTIDE SEQUENCE [LARGE SCALE GENOMIC DNA]</scope>
    <source>
        <strain evidence="3">cv. Fuhuasheng</strain>
        <tissue evidence="2">Leaves</tissue>
    </source>
</reference>
<accession>A0A444X6L0</accession>
<gene>
    <name evidence="2" type="ORF">Ahy_B10g104824</name>
</gene>
<organism evidence="2 3">
    <name type="scientific">Arachis hypogaea</name>
    <name type="common">Peanut</name>
    <dbReference type="NCBI Taxonomy" id="3818"/>
    <lineage>
        <taxon>Eukaryota</taxon>
        <taxon>Viridiplantae</taxon>
        <taxon>Streptophyta</taxon>
        <taxon>Embryophyta</taxon>
        <taxon>Tracheophyta</taxon>
        <taxon>Spermatophyta</taxon>
        <taxon>Magnoliopsida</taxon>
        <taxon>eudicotyledons</taxon>
        <taxon>Gunneridae</taxon>
        <taxon>Pentapetalae</taxon>
        <taxon>rosids</taxon>
        <taxon>fabids</taxon>
        <taxon>Fabales</taxon>
        <taxon>Fabaceae</taxon>
        <taxon>Papilionoideae</taxon>
        <taxon>50 kb inversion clade</taxon>
        <taxon>dalbergioids sensu lato</taxon>
        <taxon>Dalbergieae</taxon>
        <taxon>Pterocarpus clade</taxon>
        <taxon>Arachis</taxon>
    </lineage>
</organism>
<dbReference type="Proteomes" id="UP000289738">
    <property type="component" value="Chromosome B10"/>
</dbReference>